<feature type="repeat" description="ANK" evidence="3">
    <location>
        <begin position="100"/>
        <end position="133"/>
    </location>
</feature>
<dbReference type="EMBL" id="OU503056">
    <property type="protein sequence ID" value="CAI9784852.1"/>
    <property type="molecule type" value="Genomic_DNA"/>
</dbReference>
<dbReference type="GO" id="GO:0005886">
    <property type="term" value="C:plasma membrane"/>
    <property type="evidence" value="ECO:0007669"/>
    <property type="project" value="TreeGrafter"/>
</dbReference>
<organism evidence="4 5">
    <name type="scientific">Fraxinus pennsylvanica</name>
    <dbReference type="NCBI Taxonomy" id="56036"/>
    <lineage>
        <taxon>Eukaryota</taxon>
        <taxon>Viridiplantae</taxon>
        <taxon>Streptophyta</taxon>
        <taxon>Embryophyta</taxon>
        <taxon>Tracheophyta</taxon>
        <taxon>Spermatophyta</taxon>
        <taxon>Magnoliopsida</taxon>
        <taxon>eudicotyledons</taxon>
        <taxon>Gunneridae</taxon>
        <taxon>Pentapetalae</taxon>
        <taxon>asterids</taxon>
        <taxon>lamiids</taxon>
        <taxon>Lamiales</taxon>
        <taxon>Oleaceae</taxon>
        <taxon>Oleeae</taxon>
        <taxon>Fraxinus</taxon>
    </lineage>
</organism>
<keyword evidence="5" id="KW-1185">Reference proteome</keyword>
<proteinExistence type="predicted"/>
<dbReference type="PROSITE" id="PS50088">
    <property type="entry name" value="ANK_REPEAT"/>
    <property type="match status" value="1"/>
</dbReference>
<dbReference type="PROSITE" id="PS50297">
    <property type="entry name" value="ANK_REP_REGION"/>
    <property type="match status" value="1"/>
</dbReference>
<dbReference type="SMART" id="SM00248">
    <property type="entry name" value="ANK"/>
    <property type="match status" value="3"/>
</dbReference>
<evidence type="ECO:0000313" key="4">
    <source>
        <dbReference type="EMBL" id="CAI9784852.1"/>
    </source>
</evidence>
<dbReference type="PANTHER" id="PTHR24186">
    <property type="entry name" value="PROTEIN PHOSPHATASE 1 REGULATORY SUBUNIT"/>
    <property type="match status" value="1"/>
</dbReference>
<evidence type="ECO:0000256" key="2">
    <source>
        <dbReference type="ARBA" id="ARBA00023043"/>
    </source>
</evidence>
<evidence type="ECO:0000256" key="1">
    <source>
        <dbReference type="ARBA" id="ARBA00022737"/>
    </source>
</evidence>
<accession>A0AAD2AGV1</accession>
<dbReference type="PANTHER" id="PTHR24186:SF38">
    <property type="entry name" value="ANKYRIN REPEAT FAMILY PROTEIN"/>
    <property type="match status" value="1"/>
</dbReference>
<dbReference type="Proteomes" id="UP000834106">
    <property type="component" value="Chromosome 21"/>
</dbReference>
<dbReference type="InterPro" id="IPR002110">
    <property type="entry name" value="Ankyrin_rpt"/>
</dbReference>
<dbReference type="Gene3D" id="1.25.40.20">
    <property type="entry name" value="Ankyrin repeat-containing domain"/>
    <property type="match status" value="1"/>
</dbReference>
<evidence type="ECO:0000313" key="5">
    <source>
        <dbReference type="Proteomes" id="UP000834106"/>
    </source>
</evidence>
<dbReference type="AlphaFoldDB" id="A0AAD2AGV1"/>
<keyword evidence="1" id="KW-0677">Repeat</keyword>
<reference evidence="4" key="1">
    <citation type="submission" date="2023-05" db="EMBL/GenBank/DDBJ databases">
        <authorList>
            <person name="Huff M."/>
        </authorList>
    </citation>
    <scope>NUCLEOTIDE SEQUENCE</scope>
</reference>
<dbReference type="SUPFAM" id="SSF48403">
    <property type="entry name" value="Ankyrin repeat"/>
    <property type="match status" value="1"/>
</dbReference>
<dbReference type="InterPro" id="IPR036770">
    <property type="entry name" value="Ankyrin_rpt-contain_sf"/>
</dbReference>
<name>A0AAD2AGV1_9LAMI</name>
<dbReference type="Pfam" id="PF12796">
    <property type="entry name" value="Ank_2"/>
    <property type="match status" value="1"/>
</dbReference>
<sequence>MAEKRLYDAAVKGDVKSLLDLLKEDPLILDRVSFTCYNKTPLHIATICQHTAFVQEIVQRNPLLAAELDSHQSSSLHIASAKGYAEIAKAIVSAAPDNDDGDTILHLAVRTKHFETVQYLMETTGIDMNAKNANGYTALDILEQTPTDLKDTNNYLSIKKCLMSKACNSINSQTQPIKCVMSILLLGNTVRLVDRWLQKRGITVWRPRRFRD</sequence>
<evidence type="ECO:0000256" key="3">
    <source>
        <dbReference type="PROSITE-ProRule" id="PRU00023"/>
    </source>
</evidence>
<keyword evidence="2 3" id="KW-0040">ANK repeat</keyword>
<protein>
    <submittedName>
        <fullName evidence="4">Uncharacterized protein</fullName>
    </submittedName>
</protein>
<gene>
    <name evidence="4" type="ORF">FPE_LOCUS32282</name>
</gene>